<name>A0A8S5S661_9CAUD</name>
<evidence type="ECO:0000313" key="1">
    <source>
        <dbReference type="EMBL" id="DAF46299.1"/>
    </source>
</evidence>
<sequence length="677" mass="74542">MAYKSPGVYGEERALRFARRNPSAIRAAFAGKFSKGPVGYALPITDIRELETHFGTPNDLNYNDFFQVARFLEYHPGIFVSRAANLDHTFDACADVGVDVDVTVDVSIKSFELAGKNPFGFKKGDIDRIKKVFKKFDRFTISGDNANNGAIYTVLDVDNFVFVPKLKFDVFKDDQLMRLSGATNASVEMPTLSKFNSTPTSDPVGTVANEAFIESPDAFDLYSDSYAWNDVNSPMSFWARSPGSWGNSVQIAIVKPEDFKVNYSAADLTSAKLAFDGVVVDQAFRQPVTAGNVGVLVALDGQVVEQFVGTENRSGKGSFIVDEINLKSNYIFARRGIGTLWSTAFSARDINRPLQLLGGLDAEVSVTDIENAYKVFEDQDTYKFDVIIANEMDEGLSAVNLARARGTVTAIVGAPYNLFASKNPIHMIDAMVDWRESMHIVDGSACCGNAAQTVNAMVLKYDNAVIGGNYLATYDTYNNKHRLINVAGDLAGVRCETNDKHGAHKASAGVRRGVLKPGVRLIFNPSQAHRDILYSHNINPIVAMNGVGNVVWGNRTLAEMEDPFISWHVRSMTNAIVQNASSVLRQFVMENINHYVMQGVVSSLSPMLNSFKAEGGLQDFYVDCSDRNNSPETMANNELIVDVYILPTGVAEYIRLRVTNTGFESIATVMQREDLRR</sequence>
<dbReference type="PANTHER" id="PTHR35861">
    <property type="match status" value="1"/>
</dbReference>
<accession>A0A8S5S661</accession>
<dbReference type="EMBL" id="BK032535">
    <property type="protein sequence ID" value="DAF46299.1"/>
    <property type="molecule type" value="Genomic_DNA"/>
</dbReference>
<organism evidence="1">
    <name type="scientific">Myoviridae sp. ctqEN1</name>
    <dbReference type="NCBI Taxonomy" id="2827709"/>
    <lineage>
        <taxon>Viruses</taxon>
        <taxon>Duplodnaviria</taxon>
        <taxon>Heunggongvirae</taxon>
        <taxon>Uroviricota</taxon>
        <taxon>Caudoviricetes</taxon>
    </lineage>
</organism>
<proteinExistence type="predicted"/>
<dbReference type="Gene3D" id="3.40.50.11780">
    <property type="match status" value="2"/>
</dbReference>
<dbReference type="InterPro" id="IPR052042">
    <property type="entry name" value="Tail_sheath_structural"/>
</dbReference>
<protein>
    <submittedName>
        <fullName evidence="1">Tail sheath protein</fullName>
    </submittedName>
</protein>
<reference evidence="1" key="1">
    <citation type="journal article" date="2021" name="Proc. Natl. Acad. Sci. U.S.A.">
        <title>A Catalog of Tens of Thousands of Viruses from Human Metagenomes Reveals Hidden Associations with Chronic Diseases.</title>
        <authorList>
            <person name="Tisza M.J."/>
            <person name="Buck C.B."/>
        </authorList>
    </citation>
    <scope>NUCLEOTIDE SEQUENCE</scope>
    <source>
        <strain evidence="1">CtqEN1</strain>
    </source>
</reference>
<dbReference type="PANTHER" id="PTHR35861:SF1">
    <property type="entry name" value="PHAGE TAIL SHEATH PROTEIN"/>
    <property type="match status" value="1"/>
</dbReference>